<feature type="compositionally biased region" description="Polar residues" evidence="1">
    <location>
        <begin position="59"/>
        <end position="69"/>
    </location>
</feature>
<reference evidence="2 3" key="1">
    <citation type="submission" date="2009-11" db="EMBL/GenBank/DDBJ databases">
        <title>Annotation of Allomyces macrogynus ATCC 38327.</title>
        <authorList>
            <consortium name="The Broad Institute Genome Sequencing Platform"/>
            <person name="Russ C."/>
            <person name="Cuomo C."/>
            <person name="Burger G."/>
            <person name="Gray M.W."/>
            <person name="Holland P.W.H."/>
            <person name="King N."/>
            <person name="Lang F.B.F."/>
            <person name="Roger A.J."/>
            <person name="Ruiz-Trillo I."/>
            <person name="Young S.K."/>
            <person name="Zeng Q."/>
            <person name="Gargeya S."/>
            <person name="Fitzgerald M."/>
            <person name="Haas B."/>
            <person name="Abouelleil A."/>
            <person name="Alvarado L."/>
            <person name="Arachchi H.M."/>
            <person name="Berlin A."/>
            <person name="Chapman S.B."/>
            <person name="Gearin G."/>
            <person name="Goldberg J."/>
            <person name="Griggs A."/>
            <person name="Gujja S."/>
            <person name="Hansen M."/>
            <person name="Heiman D."/>
            <person name="Howarth C."/>
            <person name="Larimer J."/>
            <person name="Lui A."/>
            <person name="MacDonald P.J.P."/>
            <person name="McCowen C."/>
            <person name="Montmayeur A."/>
            <person name="Murphy C."/>
            <person name="Neiman D."/>
            <person name="Pearson M."/>
            <person name="Priest M."/>
            <person name="Roberts A."/>
            <person name="Saif S."/>
            <person name="Shea T."/>
            <person name="Sisk P."/>
            <person name="Stolte C."/>
            <person name="Sykes S."/>
            <person name="Wortman J."/>
            <person name="Nusbaum C."/>
            <person name="Birren B."/>
        </authorList>
    </citation>
    <scope>NUCLEOTIDE SEQUENCE [LARGE SCALE GENOMIC DNA]</scope>
    <source>
        <strain evidence="2 3">ATCC 38327</strain>
    </source>
</reference>
<accession>A0A0L0SN48</accession>
<name>A0A0L0SN48_ALLM3</name>
<protein>
    <submittedName>
        <fullName evidence="2">Uncharacterized protein</fullName>
    </submittedName>
</protein>
<evidence type="ECO:0000313" key="3">
    <source>
        <dbReference type="Proteomes" id="UP000054350"/>
    </source>
</evidence>
<proteinExistence type="predicted"/>
<dbReference type="AlphaFoldDB" id="A0A0L0SN48"/>
<keyword evidence="3" id="KW-1185">Reference proteome</keyword>
<sequence>MFALVPSLSPTPSPTTAMTDLGAPVAAAVAAASSVGSSGMSATTSNFPDPTVEDVPDSGENSQQGQTDVTIEPSADAMDLDDPPPSTTPPPRRKRRPRRGDLLLFVVHGMGPARLVAAQR</sequence>
<feature type="compositionally biased region" description="Low complexity" evidence="1">
    <location>
        <begin position="29"/>
        <end position="42"/>
    </location>
</feature>
<dbReference type="Proteomes" id="UP000054350">
    <property type="component" value="Unassembled WGS sequence"/>
</dbReference>
<evidence type="ECO:0000313" key="2">
    <source>
        <dbReference type="EMBL" id="KNE63922.1"/>
    </source>
</evidence>
<dbReference type="VEuPathDB" id="FungiDB:AMAG_08981"/>
<dbReference type="EMBL" id="GG745343">
    <property type="protein sequence ID" value="KNE63922.1"/>
    <property type="molecule type" value="Genomic_DNA"/>
</dbReference>
<reference evidence="3" key="2">
    <citation type="submission" date="2009-11" db="EMBL/GenBank/DDBJ databases">
        <title>The Genome Sequence of Allomyces macrogynus strain ATCC 38327.</title>
        <authorList>
            <consortium name="The Broad Institute Genome Sequencing Platform"/>
            <person name="Russ C."/>
            <person name="Cuomo C."/>
            <person name="Shea T."/>
            <person name="Young S.K."/>
            <person name="Zeng Q."/>
            <person name="Koehrsen M."/>
            <person name="Haas B."/>
            <person name="Borodovsky M."/>
            <person name="Guigo R."/>
            <person name="Alvarado L."/>
            <person name="Berlin A."/>
            <person name="Borenstein D."/>
            <person name="Chen Z."/>
            <person name="Engels R."/>
            <person name="Freedman E."/>
            <person name="Gellesch M."/>
            <person name="Goldberg J."/>
            <person name="Griggs A."/>
            <person name="Gujja S."/>
            <person name="Heiman D."/>
            <person name="Hepburn T."/>
            <person name="Howarth C."/>
            <person name="Jen D."/>
            <person name="Larson L."/>
            <person name="Lewis B."/>
            <person name="Mehta T."/>
            <person name="Park D."/>
            <person name="Pearson M."/>
            <person name="Roberts A."/>
            <person name="Saif S."/>
            <person name="Shenoy N."/>
            <person name="Sisk P."/>
            <person name="Stolte C."/>
            <person name="Sykes S."/>
            <person name="Walk T."/>
            <person name="White J."/>
            <person name="Yandava C."/>
            <person name="Burger G."/>
            <person name="Gray M.W."/>
            <person name="Holland P.W.H."/>
            <person name="King N."/>
            <person name="Lang F.B.F."/>
            <person name="Roger A.J."/>
            <person name="Ruiz-Trillo I."/>
            <person name="Lander E."/>
            <person name="Nusbaum C."/>
        </authorList>
    </citation>
    <scope>NUCLEOTIDE SEQUENCE [LARGE SCALE GENOMIC DNA]</scope>
    <source>
        <strain evidence="3">ATCC 38327</strain>
    </source>
</reference>
<organism evidence="2 3">
    <name type="scientific">Allomyces macrogynus (strain ATCC 38327)</name>
    <name type="common">Allomyces javanicus var. macrogynus</name>
    <dbReference type="NCBI Taxonomy" id="578462"/>
    <lineage>
        <taxon>Eukaryota</taxon>
        <taxon>Fungi</taxon>
        <taxon>Fungi incertae sedis</taxon>
        <taxon>Blastocladiomycota</taxon>
        <taxon>Blastocladiomycetes</taxon>
        <taxon>Blastocladiales</taxon>
        <taxon>Blastocladiaceae</taxon>
        <taxon>Allomyces</taxon>
    </lineage>
</organism>
<evidence type="ECO:0000256" key="1">
    <source>
        <dbReference type="SAM" id="MobiDB-lite"/>
    </source>
</evidence>
<gene>
    <name evidence="2" type="ORF">AMAG_08981</name>
</gene>
<feature type="non-terminal residue" evidence="2">
    <location>
        <position position="1"/>
    </location>
</feature>
<feature type="region of interest" description="Disordered" evidence="1">
    <location>
        <begin position="29"/>
        <end position="102"/>
    </location>
</feature>